<keyword evidence="2" id="KW-0812">Transmembrane</keyword>
<dbReference type="Pfam" id="PF12937">
    <property type="entry name" value="F-box-like"/>
    <property type="match status" value="1"/>
</dbReference>
<organism evidence="5 6">
    <name type="scientific">Helobdella robusta</name>
    <name type="common">Californian leech</name>
    <dbReference type="NCBI Taxonomy" id="6412"/>
    <lineage>
        <taxon>Eukaryota</taxon>
        <taxon>Metazoa</taxon>
        <taxon>Spiralia</taxon>
        <taxon>Lophotrochozoa</taxon>
        <taxon>Annelida</taxon>
        <taxon>Clitellata</taxon>
        <taxon>Hirudinea</taxon>
        <taxon>Rhynchobdellida</taxon>
        <taxon>Glossiphoniidae</taxon>
        <taxon>Helobdella</taxon>
    </lineage>
</organism>
<evidence type="ECO:0000313" key="4">
    <source>
        <dbReference type="EMBL" id="ESN96439.1"/>
    </source>
</evidence>
<dbReference type="STRING" id="6412.T1FMD6"/>
<dbReference type="InterPro" id="IPR001810">
    <property type="entry name" value="F-box_dom"/>
</dbReference>
<dbReference type="eggNOG" id="KOG0274">
    <property type="taxonomic scope" value="Eukaryota"/>
</dbReference>
<keyword evidence="2" id="KW-0472">Membrane</keyword>
<dbReference type="PANTHER" id="PTHR46857">
    <property type="entry name" value="EPITHELIAL CELL-TRANSFORMING SEQUENCE 2 ONCOGENE-LIKE"/>
    <property type="match status" value="1"/>
</dbReference>
<evidence type="ECO:0000256" key="2">
    <source>
        <dbReference type="SAM" id="Phobius"/>
    </source>
</evidence>
<dbReference type="AlphaFoldDB" id="T1FMD6"/>
<dbReference type="Proteomes" id="UP000015101">
    <property type="component" value="Unassembled WGS sequence"/>
</dbReference>
<dbReference type="OrthoDB" id="10257471at2759"/>
<name>T1FMD6_HELRO</name>
<feature type="region of interest" description="Disordered" evidence="1">
    <location>
        <begin position="168"/>
        <end position="211"/>
    </location>
</feature>
<dbReference type="OMA" id="DRWSDGQ"/>
<dbReference type="RefSeq" id="XP_009025601.1">
    <property type="nucleotide sequence ID" value="XM_009027353.1"/>
</dbReference>
<accession>T1FMD6</accession>
<reference evidence="5" key="3">
    <citation type="submission" date="2015-06" db="UniProtKB">
        <authorList>
            <consortium name="EnsemblMetazoa"/>
        </authorList>
    </citation>
    <scope>IDENTIFICATION</scope>
</reference>
<evidence type="ECO:0000256" key="1">
    <source>
        <dbReference type="SAM" id="MobiDB-lite"/>
    </source>
</evidence>
<dbReference type="HOGENOM" id="CLU_065593_1_0_1"/>
<feature type="domain" description="F-box" evidence="3">
    <location>
        <begin position="80"/>
        <end position="123"/>
    </location>
</feature>
<proteinExistence type="predicted"/>
<dbReference type="InParanoid" id="T1FMD6"/>
<protein>
    <recommendedName>
        <fullName evidence="3">F-box domain-containing protein</fullName>
    </recommendedName>
</protein>
<dbReference type="PANTHER" id="PTHR46857:SF2">
    <property type="entry name" value="F-BOX ONLY PROTEIN 16"/>
    <property type="match status" value="1"/>
</dbReference>
<evidence type="ECO:0000259" key="3">
    <source>
        <dbReference type="Pfam" id="PF12937"/>
    </source>
</evidence>
<dbReference type="GeneID" id="20209985"/>
<dbReference type="CTD" id="20209985"/>
<dbReference type="KEGG" id="hro:HELRODRAFT_185083"/>
<dbReference type="EnsemblMetazoa" id="HelroT185083">
    <property type="protein sequence ID" value="HelroP185083"/>
    <property type="gene ID" value="HelroG185083"/>
</dbReference>
<keyword evidence="6" id="KW-1185">Reference proteome</keyword>
<evidence type="ECO:0000313" key="5">
    <source>
        <dbReference type="EnsemblMetazoa" id="HelroP185083"/>
    </source>
</evidence>
<reference evidence="4 6" key="2">
    <citation type="journal article" date="2013" name="Nature">
        <title>Insights into bilaterian evolution from three spiralian genomes.</title>
        <authorList>
            <person name="Simakov O."/>
            <person name="Marletaz F."/>
            <person name="Cho S.J."/>
            <person name="Edsinger-Gonzales E."/>
            <person name="Havlak P."/>
            <person name="Hellsten U."/>
            <person name="Kuo D.H."/>
            <person name="Larsson T."/>
            <person name="Lv J."/>
            <person name="Arendt D."/>
            <person name="Savage R."/>
            <person name="Osoegawa K."/>
            <person name="de Jong P."/>
            <person name="Grimwood J."/>
            <person name="Chapman J.A."/>
            <person name="Shapiro H."/>
            <person name="Aerts A."/>
            <person name="Otillar R.P."/>
            <person name="Terry A.Y."/>
            <person name="Boore J.L."/>
            <person name="Grigoriev I.V."/>
            <person name="Lindberg D.R."/>
            <person name="Seaver E.C."/>
            <person name="Weisblat D.A."/>
            <person name="Putnam N.H."/>
            <person name="Rokhsar D.S."/>
        </authorList>
    </citation>
    <scope>NUCLEOTIDE SEQUENCE</scope>
</reference>
<feature type="compositionally biased region" description="Polar residues" evidence="1">
    <location>
        <begin position="176"/>
        <end position="191"/>
    </location>
</feature>
<dbReference type="InterPro" id="IPR036047">
    <property type="entry name" value="F-box-like_dom_sf"/>
</dbReference>
<evidence type="ECO:0000313" key="6">
    <source>
        <dbReference type="Proteomes" id="UP000015101"/>
    </source>
</evidence>
<gene>
    <name evidence="5" type="primary">20209985</name>
    <name evidence="4" type="ORF">HELRODRAFT_185083</name>
</gene>
<dbReference type="CDD" id="cd22172">
    <property type="entry name" value="F-box_FBXO16"/>
    <property type="match status" value="1"/>
</dbReference>
<dbReference type="InterPro" id="IPR052805">
    <property type="entry name" value="GEF_Ubiquitin-Prot_Reg"/>
</dbReference>
<dbReference type="SUPFAM" id="SSF81383">
    <property type="entry name" value="F-box domain"/>
    <property type="match status" value="1"/>
</dbReference>
<feature type="transmembrane region" description="Helical" evidence="2">
    <location>
        <begin position="231"/>
        <end position="250"/>
    </location>
</feature>
<sequence length="251" mass="29723">MAKLAKSKSTWTPLSNPELNQKIFNERRLLTNKWFEKWSDDQKLQIIDDFVSQMKSKHLDALRELLANKKNFFHEDFTRCLPRILSVYIFSFLDPRSLSRCAQVCWHWKWITELDQLWMKKCLSFGWLIPPSKNLQENAGLWKKHYIENISALKTTIQLATLKMSARSPRIKRPSSALNTNRSTTSTSALTTKRDLKNSRPPWRGSDKAPRDIRRNNYLNNEDEVEKFNRMFVFFSLCSLLVCFFFCFNLV</sequence>
<reference evidence="6" key="1">
    <citation type="submission" date="2012-12" db="EMBL/GenBank/DDBJ databases">
        <authorList>
            <person name="Hellsten U."/>
            <person name="Grimwood J."/>
            <person name="Chapman J.A."/>
            <person name="Shapiro H."/>
            <person name="Aerts A."/>
            <person name="Otillar R.P."/>
            <person name="Terry A.Y."/>
            <person name="Boore J.L."/>
            <person name="Simakov O."/>
            <person name="Marletaz F."/>
            <person name="Cho S.-J."/>
            <person name="Edsinger-Gonzales E."/>
            <person name="Havlak P."/>
            <person name="Kuo D.-H."/>
            <person name="Larsson T."/>
            <person name="Lv J."/>
            <person name="Arendt D."/>
            <person name="Savage R."/>
            <person name="Osoegawa K."/>
            <person name="de Jong P."/>
            <person name="Lindberg D.R."/>
            <person name="Seaver E.C."/>
            <person name="Weisblat D.A."/>
            <person name="Putnam N.H."/>
            <person name="Grigoriev I.V."/>
            <person name="Rokhsar D.S."/>
        </authorList>
    </citation>
    <scope>NUCLEOTIDE SEQUENCE</scope>
</reference>
<keyword evidence="2" id="KW-1133">Transmembrane helix</keyword>
<dbReference type="EMBL" id="AMQM01001392">
    <property type="status" value="NOT_ANNOTATED_CDS"/>
    <property type="molecule type" value="Genomic_DNA"/>
</dbReference>
<dbReference type="Gene3D" id="1.20.1280.50">
    <property type="match status" value="1"/>
</dbReference>
<dbReference type="EMBL" id="KB097495">
    <property type="protein sequence ID" value="ESN96439.1"/>
    <property type="molecule type" value="Genomic_DNA"/>
</dbReference>